<organism evidence="2 3">
    <name type="scientific">Heterorhabditis bacteriophora</name>
    <name type="common">Entomopathogenic nematode worm</name>
    <dbReference type="NCBI Taxonomy" id="37862"/>
    <lineage>
        <taxon>Eukaryota</taxon>
        <taxon>Metazoa</taxon>
        <taxon>Ecdysozoa</taxon>
        <taxon>Nematoda</taxon>
        <taxon>Chromadorea</taxon>
        <taxon>Rhabditida</taxon>
        <taxon>Rhabditina</taxon>
        <taxon>Rhabditomorpha</taxon>
        <taxon>Strongyloidea</taxon>
        <taxon>Heterorhabditidae</taxon>
        <taxon>Heterorhabditis</taxon>
    </lineage>
</organism>
<dbReference type="InterPro" id="IPR038717">
    <property type="entry name" value="Tc1-like_DDE_dom"/>
</dbReference>
<dbReference type="Gene3D" id="3.30.420.10">
    <property type="entry name" value="Ribonuclease H-like superfamily/Ribonuclease H"/>
    <property type="match status" value="1"/>
</dbReference>
<dbReference type="GO" id="GO:0003676">
    <property type="term" value="F:nucleic acid binding"/>
    <property type="evidence" value="ECO:0007669"/>
    <property type="project" value="InterPro"/>
</dbReference>
<dbReference type="Proteomes" id="UP000095283">
    <property type="component" value="Unplaced"/>
</dbReference>
<dbReference type="Pfam" id="PF13358">
    <property type="entry name" value="DDE_3"/>
    <property type="match status" value="1"/>
</dbReference>
<accession>A0A1I7WSH2</accession>
<dbReference type="InterPro" id="IPR036397">
    <property type="entry name" value="RNaseH_sf"/>
</dbReference>
<evidence type="ECO:0000313" key="4">
    <source>
        <dbReference type="WBParaSite" id="Hba_12954"/>
    </source>
</evidence>
<protein>
    <submittedName>
        <fullName evidence="3 4">DDE_3 domain-containing protein</fullName>
    </submittedName>
</protein>
<evidence type="ECO:0000313" key="3">
    <source>
        <dbReference type="WBParaSite" id="Hba_08089"/>
    </source>
</evidence>
<dbReference type="WBParaSite" id="Hba_08089">
    <property type="protein sequence ID" value="Hba_08089"/>
    <property type="gene ID" value="Hba_08089"/>
</dbReference>
<evidence type="ECO:0000259" key="1">
    <source>
        <dbReference type="Pfam" id="PF13358"/>
    </source>
</evidence>
<sequence>MLWDAMELVDEDEQRGLPGCLRTSISFTFQQDNVTIHTNRSTKIWLKNSDVDTLDWPSRSLNLNPMENLWASLVRRNNANNPQFETIKDLQSATSKA</sequence>
<feature type="domain" description="Tc1-like transposase DDE" evidence="1">
    <location>
        <begin position="32"/>
        <end position="91"/>
    </location>
</feature>
<keyword evidence="2" id="KW-1185">Reference proteome</keyword>
<proteinExistence type="predicted"/>
<dbReference type="WBParaSite" id="Hba_12954">
    <property type="protein sequence ID" value="Hba_12954"/>
    <property type="gene ID" value="Hba_12954"/>
</dbReference>
<reference evidence="3 4" key="1">
    <citation type="submission" date="2016-11" db="UniProtKB">
        <authorList>
            <consortium name="WormBaseParasite"/>
        </authorList>
    </citation>
    <scope>IDENTIFICATION</scope>
</reference>
<evidence type="ECO:0000313" key="2">
    <source>
        <dbReference type="Proteomes" id="UP000095283"/>
    </source>
</evidence>
<dbReference type="AlphaFoldDB" id="A0A1I7WSH2"/>
<name>A0A1I7WSH2_HETBA</name>